<comment type="caution">
    <text evidence="2">The sequence shown here is derived from an EMBL/GenBank/DDBJ whole genome shotgun (WGS) entry which is preliminary data.</text>
</comment>
<feature type="region of interest" description="Disordered" evidence="1">
    <location>
        <begin position="1"/>
        <end position="20"/>
    </location>
</feature>
<feature type="region of interest" description="Disordered" evidence="1">
    <location>
        <begin position="113"/>
        <end position="132"/>
    </location>
</feature>
<feature type="region of interest" description="Disordered" evidence="1">
    <location>
        <begin position="28"/>
        <end position="51"/>
    </location>
</feature>
<gene>
    <name evidence="2" type="ORF">ACJ73_09093</name>
</gene>
<evidence type="ECO:0000256" key="1">
    <source>
        <dbReference type="SAM" id="MobiDB-lite"/>
    </source>
</evidence>
<accession>A0A1J9QDT7</accession>
<protein>
    <submittedName>
        <fullName evidence="2">Uncharacterized protein</fullName>
    </submittedName>
</protein>
<dbReference type="Proteomes" id="UP000242791">
    <property type="component" value="Unassembled WGS sequence"/>
</dbReference>
<evidence type="ECO:0000313" key="2">
    <source>
        <dbReference type="EMBL" id="OJD14303.1"/>
    </source>
</evidence>
<feature type="non-terminal residue" evidence="2">
    <location>
        <position position="132"/>
    </location>
</feature>
<dbReference type="VEuPathDB" id="FungiDB:ACJ73_09093"/>
<dbReference type="EMBL" id="LGTZ01002400">
    <property type="protein sequence ID" value="OJD14303.1"/>
    <property type="molecule type" value="Genomic_DNA"/>
</dbReference>
<sequence>MSRSVVNDGEQPNVEPRTEDATWINFNSTTRQYATQPKAQKPTRKRKKADSLTAVQLNGTPNVEFTGNSDGRPNRLDEIAWLITELKGIIAPSPLDPQLWSRLARQYSAKGLPSVDGEPASLTKASNMVMTE</sequence>
<name>A0A1J9QDT7_9EURO</name>
<reference evidence="2 3" key="1">
    <citation type="submission" date="2015-08" db="EMBL/GenBank/DDBJ databases">
        <title>Emmonsia species relationships and genome sequence.</title>
        <authorList>
            <person name="Cuomo C.A."/>
            <person name="Schwartz I.S."/>
            <person name="Kenyon C."/>
            <person name="De Hoog G.S."/>
            <person name="Govender N.P."/>
            <person name="Botha A."/>
            <person name="Moreno L."/>
            <person name="De Vries M."/>
            <person name="Munoz J.F."/>
            <person name="Stielow J.B."/>
        </authorList>
    </citation>
    <scope>NUCLEOTIDE SEQUENCE [LARGE SCALE GENOMIC DNA]</scope>
    <source>
        <strain evidence="2 3">EI222</strain>
    </source>
</reference>
<evidence type="ECO:0000313" key="3">
    <source>
        <dbReference type="Proteomes" id="UP000242791"/>
    </source>
</evidence>
<proteinExistence type="predicted"/>
<feature type="compositionally biased region" description="Polar residues" evidence="1">
    <location>
        <begin position="28"/>
        <end position="38"/>
    </location>
</feature>
<organism evidence="2 3">
    <name type="scientific">Blastomyces percursus</name>
    <dbReference type="NCBI Taxonomy" id="1658174"/>
    <lineage>
        <taxon>Eukaryota</taxon>
        <taxon>Fungi</taxon>
        <taxon>Dikarya</taxon>
        <taxon>Ascomycota</taxon>
        <taxon>Pezizomycotina</taxon>
        <taxon>Eurotiomycetes</taxon>
        <taxon>Eurotiomycetidae</taxon>
        <taxon>Onygenales</taxon>
        <taxon>Ajellomycetaceae</taxon>
        <taxon>Blastomyces</taxon>
    </lineage>
</organism>
<dbReference type="OrthoDB" id="4177680at2759"/>
<feature type="compositionally biased region" description="Polar residues" evidence="1">
    <location>
        <begin position="123"/>
        <end position="132"/>
    </location>
</feature>
<dbReference type="STRING" id="1658174.A0A1J9QDT7"/>
<keyword evidence="3" id="KW-1185">Reference proteome</keyword>
<dbReference type="AlphaFoldDB" id="A0A1J9QDT7"/>